<sequence length="372" mass="40193">MADGRGRGRVVGPVLAVLLVLAVVGFAVVPRVVGGDDEGAGGGKVTEVRVLAGSETREFFTDPAVTARLADAGYRLRVDTAGSREIVGRDLSDYDIALPSNTPLADLIRKKYQITRATYVPFSSPIAVATFTSIADMLAANGLIRDDGPTKLLDLGRYLDLVAKDTRWSQLANNTSFDTDRSVLISSTDVRTSNSAALYLALASYVANGNTVVSDRAKADQLAENLAPLFLRQGYLNSTSQEPFDDYLTIGVGKNPMVIVYEAQFRERQIAKDDSIDSEMALLYPSPTIFAKHTVVPLSDAGDEVGQLLATDERLQSLAVRHGFRPAIRGVDVGRLGVDQPPRLVDVVEPPVPDISEQMIKKIDELYTQGPR</sequence>
<name>A0A937RTL3_9ACTN</name>
<dbReference type="EMBL" id="JAEACQ010000372">
    <property type="protein sequence ID" value="MBL7633114.1"/>
    <property type="molecule type" value="Genomic_DNA"/>
</dbReference>
<evidence type="ECO:0000313" key="2">
    <source>
        <dbReference type="Proteomes" id="UP000604475"/>
    </source>
</evidence>
<gene>
    <name evidence="1" type="ORF">I7412_39375</name>
</gene>
<dbReference type="AlphaFoldDB" id="A0A937RTL3"/>
<dbReference type="Proteomes" id="UP000604475">
    <property type="component" value="Unassembled WGS sequence"/>
</dbReference>
<dbReference type="RefSeq" id="WP_203007245.1">
    <property type="nucleotide sequence ID" value="NZ_JADWYU010000038.1"/>
</dbReference>
<keyword evidence="2" id="KW-1185">Reference proteome</keyword>
<protein>
    <recommendedName>
        <fullName evidence="3">Extracellular solute-binding protein</fullName>
    </recommendedName>
</protein>
<comment type="caution">
    <text evidence="1">The sequence shown here is derived from an EMBL/GenBank/DDBJ whole genome shotgun (WGS) entry which is preliminary data.</text>
</comment>
<evidence type="ECO:0000313" key="1">
    <source>
        <dbReference type="EMBL" id="MBL7633114.1"/>
    </source>
</evidence>
<proteinExistence type="predicted"/>
<evidence type="ECO:0008006" key="3">
    <source>
        <dbReference type="Google" id="ProtNLM"/>
    </source>
</evidence>
<reference evidence="1" key="1">
    <citation type="submission" date="2020-12" db="EMBL/GenBank/DDBJ databases">
        <title>Genomic characterization of non-nitrogen-fixing Frankia strains.</title>
        <authorList>
            <person name="Carlos-Shanley C."/>
            <person name="Guerra T."/>
            <person name="Hahn D."/>
        </authorList>
    </citation>
    <scope>NUCLEOTIDE SEQUENCE</scope>
    <source>
        <strain evidence="1">CN6</strain>
    </source>
</reference>
<accession>A0A937RTL3</accession>
<organism evidence="1 2">
    <name type="scientific">Frankia nepalensis</name>
    <dbReference type="NCBI Taxonomy" id="1836974"/>
    <lineage>
        <taxon>Bacteria</taxon>
        <taxon>Bacillati</taxon>
        <taxon>Actinomycetota</taxon>
        <taxon>Actinomycetes</taxon>
        <taxon>Frankiales</taxon>
        <taxon>Frankiaceae</taxon>
        <taxon>Frankia</taxon>
    </lineage>
</organism>